<gene>
    <name evidence="1" type="ORF">GGR21_002141</name>
</gene>
<comment type="caution">
    <text evidence="1">The sequence shown here is derived from an EMBL/GenBank/DDBJ whole genome shotgun (WGS) entry which is preliminary data.</text>
</comment>
<evidence type="ECO:0008006" key="3">
    <source>
        <dbReference type="Google" id="ProtNLM"/>
    </source>
</evidence>
<dbReference type="AlphaFoldDB" id="A0A840CJV9"/>
<sequence length="487" mass="53591">MRRYSERIVLVLCISFLSLPILSQVTIGMGEAPAKTALLQIKDQTADGENITSKTGGLLLPRVSLVNLKTLQPFMETTDPGYVDEKKNSVGLFVFNIARLESDSIYPGLYYWDGEQWDMVQVRTGGSGGDNEIPSVEPPVDDVEDPAALKLSNCYIVNPGKTVDIPVSKAYAVWRQKLNTDLGNIGTGLSVELLWQDRKDLISEVKLADGDQGLKSEIRLTTNSSNFMGNAVIALKVGSYIAWSWHIWVANYDPTDTDSQVVSNGYTFMDRNLGASYVDKGVVGSKGLLYQWGRKDPFPNSSTTTGEEEKEIYDIDNNPVAISKVDVSTLALVANNHIQSSIYNPNVFYYTSATNGDWYTDDRAYKNDNLWDDENNLKAPYDPCPPGWRMPRTSDPVSSSPWQGLAGQNFVLGTGADFPDAGYYPAAGYRSSTSGELTNVGDGGYVWMGTTKLEETSSYLLLFEPYTLLPAQLAPRARGASVRCVKE</sequence>
<evidence type="ECO:0000313" key="1">
    <source>
        <dbReference type="EMBL" id="MBB4036240.1"/>
    </source>
</evidence>
<protein>
    <recommendedName>
        <fullName evidence="3">Fibrobacter succinogenes major paralogous domain-containing protein</fullName>
    </recommendedName>
</protein>
<proteinExistence type="predicted"/>
<name>A0A840CJV9_9BACT</name>
<keyword evidence="2" id="KW-1185">Reference proteome</keyword>
<dbReference type="Proteomes" id="UP000555103">
    <property type="component" value="Unassembled WGS sequence"/>
</dbReference>
<dbReference type="RefSeq" id="WP_183307139.1">
    <property type="nucleotide sequence ID" value="NZ_JACIEP010000006.1"/>
</dbReference>
<accession>A0A840CJV9</accession>
<dbReference type="EMBL" id="JACIEP010000006">
    <property type="protein sequence ID" value="MBB4036240.1"/>
    <property type="molecule type" value="Genomic_DNA"/>
</dbReference>
<evidence type="ECO:0000313" key="2">
    <source>
        <dbReference type="Proteomes" id="UP000555103"/>
    </source>
</evidence>
<organism evidence="1 2">
    <name type="scientific">Dysgonomonas hofstadii</name>
    <dbReference type="NCBI Taxonomy" id="637886"/>
    <lineage>
        <taxon>Bacteria</taxon>
        <taxon>Pseudomonadati</taxon>
        <taxon>Bacteroidota</taxon>
        <taxon>Bacteroidia</taxon>
        <taxon>Bacteroidales</taxon>
        <taxon>Dysgonomonadaceae</taxon>
        <taxon>Dysgonomonas</taxon>
    </lineage>
</organism>
<reference evidence="1 2" key="1">
    <citation type="submission" date="2020-08" db="EMBL/GenBank/DDBJ databases">
        <title>Genomic Encyclopedia of Type Strains, Phase IV (KMG-IV): sequencing the most valuable type-strain genomes for metagenomic binning, comparative biology and taxonomic classification.</title>
        <authorList>
            <person name="Goeker M."/>
        </authorList>
    </citation>
    <scope>NUCLEOTIDE SEQUENCE [LARGE SCALE GENOMIC DNA]</scope>
    <source>
        <strain evidence="1 2">DSM 104969</strain>
    </source>
</reference>